<proteinExistence type="predicted"/>
<sequence>VLANKDVHTTLSNSSTVVVSVTTIKDSWTGTKTFTSIAPTTTKVRKDVLSLTRVVSELRETRLTTGAALTCCK</sequence>
<accession>A0A0B7A9A7</accession>
<dbReference type="EMBL" id="HACG01029716">
    <property type="protein sequence ID" value="CEK76581.1"/>
    <property type="molecule type" value="Transcribed_RNA"/>
</dbReference>
<feature type="non-terminal residue" evidence="1">
    <location>
        <position position="1"/>
    </location>
</feature>
<organism evidence="1">
    <name type="scientific">Arion vulgaris</name>
    <dbReference type="NCBI Taxonomy" id="1028688"/>
    <lineage>
        <taxon>Eukaryota</taxon>
        <taxon>Metazoa</taxon>
        <taxon>Spiralia</taxon>
        <taxon>Lophotrochozoa</taxon>
        <taxon>Mollusca</taxon>
        <taxon>Gastropoda</taxon>
        <taxon>Heterobranchia</taxon>
        <taxon>Euthyneura</taxon>
        <taxon>Panpulmonata</taxon>
        <taxon>Eupulmonata</taxon>
        <taxon>Stylommatophora</taxon>
        <taxon>Helicina</taxon>
        <taxon>Arionoidea</taxon>
        <taxon>Arionidae</taxon>
        <taxon>Arion</taxon>
    </lineage>
</organism>
<gene>
    <name evidence="1" type="primary">ORF100581</name>
</gene>
<dbReference type="AlphaFoldDB" id="A0A0B7A9A7"/>
<evidence type="ECO:0000313" key="1">
    <source>
        <dbReference type="EMBL" id="CEK76581.1"/>
    </source>
</evidence>
<reference evidence="1" key="1">
    <citation type="submission" date="2014-12" db="EMBL/GenBank/DDBJ databases">
        <title>Insight into the proteome of Arion vulgaris.</title>
        <authorList>
            <person name="Aradska J."/>
            <person name="Bulat T."/>
            <person name="Smidak R."/>
            <person name="Sarate P."/>
            <person name="Gangsoo J."/>
            <person name="Sialana F."/>
            <person name="Bilban M."/>
            <person name="Lubec G."/>
        </authorList>
    </citation>
    <scope>NUCLEOTIDE SEQUENCE</scope>
    <source>
        <tissue evidence="1">Skin</tissue>
    </source>
</reference>
<name>A0A0B7A9A7_9EUPU</name>
<protein>
    <submittedName>
        <fullName evidence="1">Uncharacterized protein</fullName>
    </submittedName>
</protein>